<dbReference type="OrthoDB" id="35810at2759"/>
<feature type="compositionally biased region" description="Polar residues" evidence="4">
    <location>
        <begin position="854"/>
        <end position="866"/>
    </location>
</feature>
<sequence>MRTKRASSSKEDSISSSDTKSTSSLSTSSLKQRAVDMIANGVDLSTFGEPKPDANTLAEIRETAERLATELDDYLQKNDNTSSYSSPFRQWKDGATTKANLSDEDIADLQLATARKLRELLPRNRDLLFTAQERKWIQVLLKWLTFHDRPAVQVESLLALTNIAELCAQQSYYQHTQAQSSAVAAAAQAAAAAVKGGSSSLNMFGNKDSPTTYPYPSLVAPAPGSVPFPPLSFSQTLSPEAVASFDASLTATIQNSSVFDSNKDSSKTNFSLPPAPLFPNAAQSSHGLFQNSKASQAAGINFTSLAPPPGGAHSAVPNNSFLPPPTPVPGSGGGPISSFPQQLSPSSQHLLLRHADAIPTLISLLSSPNKEVYEQSMWILGSIAVGDSPGTSPGGSSSSNSAIDGNRDKSVSARDVILAAGVMNQLLRCLEAHPENLSLQRIGSWTLSNLVEGIFQQSNNNNHSGKNGGKSGDYSSSDEIEMPILLPVLRRLLRMADSEVLSYTCWTLSHLCDGPSSHIAEVVMTKDETKAPRGGLVPRLVELLLHPSWRVTKPALRTIGNIVCAECSDDNNNAGATTDYTEVILECGAVPRLKELITHSNREIQKEACWTLSNIAAGTVDQIQAVIDSGAIPPLVKLVGDKKTDQEVRSEACWVVLNATSCGADSQIELLVDEGCVAVLGVLLSEASMVMMALEGLERVLQVEETREVIRRDHIEGGMMEDNEATRTPTLVPAALIEKARKSNNSSAVTKRADRIWKQHFVSCALCKKSFSKHRTSDASFCDECKCYVCHNCNCKVYHLDYQEELWADETEKSEQKKKKSKSKKKKEKAKQKKAKQDVTPVTFADGVKDGKNSAPSASKSGGAEQSRSSTVSSASEEKDGDKDLKSTTDKSCKEPDMDDDDDDDDGDDKQNQQPAIDFVLYLQQTGSIIALAKLMDALEYGEDLDEGLDDSELRLIREQQLLAQQQMATR</sequence>
<organism evidence="5 6">
    <name type="scientific">Nitzschia inconspicua</name>
    <dbReference type="NCBI Taxonomy" id="303405"/>
    <lineage>
        <taxon>Eukaryota</taxon>
        <taxon>Sar</taxon>
        <taxon>Stramenopiles</taxon>
        <taxon>Ochrophyta</taxon>
        <taxon>Bacillariophyta</taxon>
        <taxon>Bacillariophyceae</taxon>
        <taxon>Bacillariophycidae</taxon>
        <taxon>Bacillariales</taxon>
        <taxon>Bacillariaceae</taxon>
        <taxon>Nitzschia</taxon>
    </lineage>
</organism>
<feature type="compositionally biased region" description="Low complexity" evidence="4">
    <location>
        <begin position="14"/>
        <end position="30"/>
    </location>
</feature>
<reference evidence="5" key="1">
    <citation type="journal article" date="2021" name="Sci. Rep.">
        <title>Diploid genomic architecture of Nitzschia inconspicua, an elite biomass production diatom.</title>
        <authorList>
            <person name="Oliver A."/>
            <person name="Podell S."/>
            <person name="Pinowska A."/>
            <person name="Traller J.C."/>
            <person name="Smith S.R."/>
            <person name="McClure R."/>
            <person name="Beliaev A."/>
            <person name="Bohutskyi P."/>
            <person name="Hill E.A."/>
            <person name="Rabines A."/>
            <person name="Zheng H."/>
            <person name="Allen L.Z."/>
            <person name="Kuo A."/>
            <person name="Grigoriev I.V."/>
            <person name="Allen A.E."/>
            <person name="Hazlebeck D."/>
            <person name="Allen E.E."/>
        </authorList>
    </citation>
    <scope>NUCLEOTIDE SEQUENCE</scope>
    <source>
        <strain evidence="5">Hildebrandi</strain>
    </source>
</reference>
<dbReference type="GO" id="GO:0015031">
    <property type="term" value="P:protein transport"/>
    <property type="evidence" value="ECO:0007669"/>
    <property type="project" value="UniProtKB-KW"/>
</dbReference>
<feature type="compositionally biased region" description="Basic residues" evidence="4">
    <location>
        <begin position="816"/>
        <end position="834"/>
    </location>
</feature>
<keyword evidence="6" id="KW-1185">Reference proteome</keyword>
<feature type="region of interest" description="Disordered" evidence="4">
    <location>
        <begin position="388"/>
        <end position="407"/>
    </location>
</feature>
<gene>
    <name evidence="5" type="ORF">IV203_001763</name>
</gene>
<feature type="compositionally biased region" description="Basic and acidic residues" evidence="4">
    <location>
        <begin position="876"/>
        <end position="896"/>
    </location>
</feature>
<proteinExistence type="predicted"/>
<dbReference type="SMART" id="SM00185">
    <property type="entry name" value="ARM"/>
    <property type="match status" value="8"/>
</dbReference>
<accession>A0A9K3L8V6</accession>
<evidence type="ECO:0000313" key="5">
    <source>
        <dbReference type="EMBL" id="KAG7357075.1"/>
    </source>
</evidence>
<dbReference type="PANTHER" id="PTHR23316">
    <property type="entry name" value="IMPORTIN ALPHA"/>
    <property type="match status" value="1"/>
</dbReference>
<feature type="repeat" description="ARM" evidence="3">
    <location>
        <begin position="356"/>
        <end position="388"/>
    </location>
</feature>
<feature type="compositionally biased region" description="Low complexity" evidence="4">
    <location>
        <begin position="388"/>
        <end position="401"/>
    </location>
</feature>
<comment type="caution">
    <text evidence="5">The sequence shown here is derived from an EMBL/GenBank/DDBJ whole genome shotgun (WGS) entry which is preliminary data.</text>
</comment>
<dbReference type="EMBL" id="JAGRRH010000015">
    <property type="protein sequence ID" value="KAG7357075.1"/>
    <property type="molecule type" value="Genomic_DNA"/>
</dbReference>
<evidence type="ECO:0000256" key="1">
    <source>
        <dbReference type="ARBA" id="ARBA00022448"/>
    </source>
</evidence>
<keyword evidence="1" id="KW-0813">Transport</keyword>
<evidence type="ECO:0000256" key="4">
    <source>
        <dbReference type="SAM" id="MobiDB-lite"/>
    </source>
</evidence>
<name>A0A9K3L8V6_9STRA</name>
<feature type="region of interest" description="Disordered" evidence="4">
    <location>
        <begin position="1"/>
        <end position="30"/>
    </location>
</feature>
<dbReference type="AlphaFoldDB" id="A0A9K3L8V6"/>
<feature type="region of interest" description="Disordered" evidence="4">
    <location>
        <begin position="301"/>
        <end position="343"/>
    </location>
</feature>
<dbReference type="InterPro" id="IPR000225">
    <property type="entry name" value="Armadillo"/>
</dbReference>
<protein>
    <submittedName>
        <fullName evidence="5">Armadillo-type fold</fullName>
    </submittedName>
</protein>
<dbReference type="Pfam" id="PF00514">
    <property type="entry name" value="Arm"/>
    <property type="match status" value="3"/>
</dbReference>
<keyword evidence="2" id="KW-0653">Protein transport</keyword>
<feature type="repeat" description="ARM" evidence="3">
    <location>
        <begin position="630"/>
        <end position="660"/>
    </location>
</feature>
<feature type="repeat" description="ARM" evidence="3">
    <location>
        <begin position="588"/>
        <end position="630"/>
    </location>
</feature>
<feature type="region of interest" description="Disordered" evidence="4">
    <location>
        <begin position="809"/>
        <end position="913"/>
    </location>
</feature>
<dbReference type="Proteomes" id="UP000693970">
    <property type="component" value="Unassembled WGS sequence"/>
</dbReference>
<evidence type="ECO:0000256" key="3">
    <source>
        <dbReference type="PROSITE-ProRule" id="PRU00259"/>
    </source>
</evidence>
<reference evidence="5" key="2">
    <citation type="submission" date="2021-04" db="EMBL/GenBank/DDBJ databases">
        <authorList>
            <person name="Podell S."/>
        </authorList>
    </citation>
    <scope>NUCLEOTIDE SEQUENCE</scope>
    <source>
        <strain evidence="5">Hildebrandi</strain>
    </source>
</reference>
<dbReference type="PROSITE" id="PS50176">
    <property type="entry name" value="ARM_REPEAT"/>
    <property type="match status" value="3"/>
</dbReference>
<feature type="compositionally biased region" description="Acidic residues" evidence="4">
    <location>
        <begin position="897"/>
        <end position="908"/>
    </location>
</feature>
<evidence type="ECO:0000256" key="2">
    <source>
        <dbReference type="ARBA" id="ARBA00022927"/>
    </source>
</evidence>
<evidence type="ECO:0000313" key="6">
    <source>
        <dbReference type="Proteomes" id="UP000693970"/>
    </source>
</evidence>